<gene>
    <name evidence="1" type="ORF">OPT61_g426</name>
</gene>
<accession>A0ACC2ITY8</accession>
<proteinExistence type="predicted"/>
<evidence type="ECO:0000313" key="2">
    <source>
        <dbReference type="Proteomes" id="UP001153331"/>
    </source>
</evidence>
<name>A0ACC2ITY8_9PLEO</name>
<keyword evidence="2" id="KW-1185">Reference proteome</keyword>
<dbReference type="EMBL" id="JAPHNI010000014">
    <property type="protein sequence ID" value="KAJ8118619.1"/>
    <property type="molecule type" value="Genomic_DNA"/>
</dbReference>
<organism evidence="1 2">
    <name type="scientific">Boeremia exigua</name>
    <dbReference type="NCBI Taxonomy" id="749465"/>
    <lineage>
        <taxon>Eukaryota</taxon>
        <taxon>Fungi</taxon>
        <taxon>Dikarya</taxon>
        <taxon>Ascomycota</taxon>
        <taxon>Pezizomycotina</taxon>
        <taxon>Dothideomycetes</taxon>
        <taxon>Pleosporomycetidae</taxon>
        <taxon>Pleosporales</taxon>
        <taxon>Pleosporineae</taxon>
        <taxon>Didymellaceae</taxon>
        <taxon>Boeremia</taxon>
    </lineage>
</organism>
<dbReference type="Proteomes" id="UP001153331">
    <property type="component" value="Unassembled WGS sequence"/>
</dbReference>
<protein>
    <submittedName>
        <fullName evidence="1">Uncharacterized protein</fullName>
    </submittedName>
</protein>
<reference evidence="1" key="1">
    <citation type="submission" date="2022-11" db="EMBL/GenBank/DDBJ databases">
        <title>Genome Sequence of Boeremia exigua.</title>
        <authorList>
            <person name="Buettner E."/>
        </authorList>
    </citation>
    <scope>NUCLEOTIDE SEQUENCE</scope>
    <source>
        <strain evidence="1">CU02</strain>
    </source>
</reference>
<evidence type="ECO:0000313" key="1">
    <source>
        <dbReference type="EMBL" id="KAJ8118619.1"/>
    </source>
</evidence>
<sequence>MENLQPEDIQLAASLRETILAHAQTKFTQKNGYRSWKGFDVVVNQVGDTYVARVIARGEAEGQPGYHDGWTSVVKSNNGSSPLAALDSLFVKLREATPGDAFEGHEEQNVSVSEKTSNTLG</sequence>
<comment type="caution">
    <text evidence="1">The sequence shown here is derived from an EMBL/GenBank/DDBJ whole genome shotgun (WGS) entry which is preliminary data.</text>
</comment>